<name>G4ZK07_PHYSP</name>
<sequence length="149" mass="17176">MQAFCWGEAQSFAKKRKAELQLHESVDADSTPRLSKRNKQYIPRKRSSKHLDELREINEEREEIINPVPPFTPAIIKSWSKFNAHKQKHHLKFGNFTHTHPTTRTQASLYLTTKTLPLDEQDLGDVKTLTDASVSSKHITNFLNERIGA</sequence>
<dbReference type="KEGG" id="psoj:PHYSODRAFT_507707"/>
<dbReference type="InParanoid" id="G4ZK07"/>
<evidence type="ECO:0000313" key="2">
    <source>
        <dbReference type="Proteomes" id="UP000002640"/>
    </source>
</evidence>
<dbReference type="RefSeq" id="XP_009528238.1">
    <property type="nucleotide sequence ID" value="XM_009529943.1"/>
</dbReference>
<gene>
    <name evidence="1" type="ORF">PHYSODRAFT_507707</name>
</gene>
<proteinExistence type="predicted"/>
<reference evidence="1 2" key="1">
    <citation type="journal article" date="2006" name="Science">
        <title>Phytophthora genome sequences uncover evolutionary origins and mechanisms of pathogenesis.</title>
        <authorList>
            <person name="Tyler B.M."/>
            <person name="Tripathy S."/>
            <person name="Zhang X."/>
            <person name="Dehal P."/>
            <person name="Jiang R.H."/>
            <person name="Aerts A."/>
            <person name="Arredondo F.D."/>
            <person name="Baxter L."/>
            <person name="Bensasson D."/>
            <person name="Beynon J.L."/>
            <person name="Chapman J."/>
            <person name="Damasceno C.M."/>
            <person name="Dorrance A.E."/>
            <person name="Dou D."/>
            <person name="Dickerman A.W."/>
            <person name="Dubchak I.L."/>
            <person name="Garbelotto M."/>
            <person name="Gijzen M."/>
            <person name="Gordon S.G."/>
            <person name="Govers F."/>
            <person name="Grunwald N.J."/>
            <person name="Huang W."/>
            <person name="Ivors K.L."/>
            <person name="Jones R.W."/>
            <person name="Kamoun S."/>
            <person name="Krampis K."/>
            <person name="Lamour K.H."/>
            <person name="Lee M.K."/>
            <person name="McDonald W.H."/>
            <person name="Medina M."/>
            <person name="Meijer H.J."/>
            <person name="Nordberg E.K."/>
            <person name="Maclean D.J."/>
            <person name="Ospina-Giraldo M.D."/>
            <person name="Morris P.F."/>
            <person name="Phuntumart V."/>
            <person name="Putnam N.H."/>
            <person name="Rash S."/>
            <person name="Rose J.K."/>
            <person name="Sakihama Y."/>
            <person name="Salamov A.A."/>
            <person name="Savidor A."/>
            <person name="Scheuring C.F."/>
            <person name="Smith B.M."/>
            <person name="Sobral B.W."/>
            <person name="Terry A."/>
            <person name="Torto-Alalibo T.A."/>
            <person name="Win J."/>
            <person name="Xu Z."/>
            <person name="Zhang H."/>
            <person name="Grigoriev I.V."/>
            <person name="Rokhsar D.S."/>
            <person name="Boore J.L."/>
        </authorList>
    </citation>
    <scope>NUCLEOTIDE SEQUENCE [LARGE SCALE GENOMIC DNA]</scope>
    <source>
        <strain evidence="1 2">P6497</strain>
    </source>
</reference>
<dbReference type="EMBL" id="JH159155">
    <property type="protein sequence ID" value="EGZ14489.1"/>
    <property type="molecule type" value="Genomic_DNA"/>
</dbReference>
<evidence type="ECO:0000313" key="1">
    <source>
        <dbReference type="EMBL" id="EGZ14489.1"/>
    </source>
</evidence>
<dbReference type="OMA" id="DRIAMGR"/>
<dbReference type="AlphaFoldDB" id="G4ZK07"/>
<dbReference type="Proteomes" id="UP000002640">
    <property type="component" value="Unassembled WGS sequence"/>
</dbReference>
<dbReference type="GeneID" id="20658784"/>
<accession>G4ZK07</accession>
<keyword evidence="2" id="KW-1185">Reference proteome</keyword>
<organism evidence="1 2">
    <name type="scientific">Phytophthora sojae (strain P6497)</name>
    <name type="common">Soybean stem and root rot agent</name>
    <name type="synonym">Phytophthora megasperma f. sp. glycines</name>
    <dbReference type="NCBI Taxonomy" id="1094619"/>
    <lineage>
        <taxon>Eukaryota</taxon>
        <taxon>Sar</taxon>
        <taxon>Stramenopiles</taxon>
        <taxon>Oomycota</taxon>
        <taxon>Peronosporomycetes</taxon>
        <taxon>Peronosporales</taxon>
        <taxon>Peronosporaceae</taxon>
        <taxon>Phytophthora</taxon>
    </lineage>
</organism>
<protein>
    <submittedName>
        <fullName evidence="1">Uncharacterized protein</fullName>
    </submittedName>
</protein>